<comment type="caution">
    <text evidence="5">The sequence shown here is derived from an EMBL/GenBank/DDBJ whole genome shotgun (WGS) entry which is preliminary data.</text>
</comment>
<evidence type="ECO:0000313" key="5">
    <source>
        <dbReference type="EMBL" id="KAG5553429.1"/>
    </source>
</evidence>
<keyword evidence="6" id="KW-1185">Reference proteome</keyword>
<dbReference type="InterPro" id="IPR006683">
    <property type="entry name" value="Thioestr_dom"/>
</dbReference>
<feature type="domain" description="Thioesterase" evidence="4">
    <location>
        <begin position="59"/>
        <end position="112"/>
    </location>
</feature>
<dbReference type="InterPro" id="IPR039298">
    <property type="entry name" value="ACOT13"/>
</dbReference>
<dbReference type="Proteomes" id="UP000823749">
    <property type="component" value="Chromosome 4"/>
</dbReference>
<evidence type="ECO:0000259" key="4">
    <source>
        <dbReference type="Pfam" id="PF03061"/>
    </source>
</evidence>
<proteinExistence type="inferred from homology"/>
<evidence type="ECO:0000256" key="3">
    <source>
        <dbReference type="SAM" id="Phobius"/>
    </source>
</evidence>
<evidence type="ECO:0000256" key="1">
    <source>
        <dbReference type="ARBA" id="ARBA00008324"/>
    </source>
</evidence>
<evidence type="ECO:0000313" key="6">
    <source>
        <dbReference type="Proteomes" id="UP000823749"/>
    </source>
</evidence>
<protein>
    <recommendedName>
        <fullName evidence="4">Thioesterase domain-containing protein</fullName>
    </recommendedName>
</protein>
<comment type="similarity">
    <text evidence="1">Belongs to the thioesterase PaaI family.</text>
</comment>
<reference evidence="5" key="1">
    <citation type="submission" date="2020-08" db="EMBL/GenBank/DDBJ databases">
        <title>Plant Genome Project.</title>
        <authorList>
            <person name="Zhang R.-G."/>
        </authorList>
    </citation>
    <scope>NUCLEOTIDE SEQUENCE</scope>
    <source>
        <strain evidence="5">WSP0</strain>
        <tissue evidence="5">Leaf</tissue>
    </source>
</reference>
<feature type="transmembrane region" description="Helical" evidence="3">
    <location>
        <begin position="241"/>
        <end position="263"/>
    </location>
</feature>
<keyword evidence="3" id="KW-1133">Transmembrane helix</keyword>
<organism evidence="5 6">
    <name type="scientific">Rhododendron griersonianum</name>
    <dbReference type="NCBI Taxonomy" id="479676"/>
    <lineage>
        <taxon>Eukaryota</taxon>
        <taxon>Viridiplantae</taxon>
        <taxon>Streptophyta</taxon>
        <taxon>Embryophyta</taxon>
        <taxon>Tracheophyta</taxon>
        <taxon>Spermatophyta</taxon>
        <taxon>Magnoliopsida</taxon>
        <taxon>eudicotyledons</taxon>
        <taxon>Gunneridae</taxon>
        <taxon>Pentapetalae</taxon>
        <taxon>asterids</taxon>
        <taxon>Ericales</taxon>
        <taxon>Ericaceae</taxon>
        <taxon>Ericoideae</taxon>
        <taxon>Rhodoreae</taxon>
        <taxon>Rhododendron</taxon>
    </lineage>
</organism>
<dbReference type="SUPFAM" id="SSF54637">
    <property type="entry name" value="Thioesterase/thiol ester dehydrase-isomerase"/>
    <property type="match status" value="1"/>
</dbReference>
<dbReference type="AlphaFoldDB" id="A0AAV6KM89"/>
<dbReference type="GO" id="GO:0047617">
    <property type="term" value="F:fatty acyl-CoA hydrolase activity"/>
    <property type="evidence" value="ECO:0007669"/>
    <property type="project" value="InterPro"/>
</dbReference>
<evidence type="ECO:0000256" key="2">
    <source>
        <dbReference type="ARBA" id="ARBA00022801"/>
    </source>
</evidence>
<gene>
    <name evidence="5" type="ORF">RHGRI_011345</name>
</gene>
<keyword evidence="3" id="KW-0812">Transmembrane</keyword>
<keyword evidence="3" id="KW-0472">Membrane</keyword>
<dbReference type="CDD" id="cd03443">
    <property type="entry name" value="PaaI_thioesterase"/>
    <property type="match status" value="1"/>
</dbReference>
<dbReference type="Gene3D" id="3.10.129.10">
    <property type="entry name" value="Hotdog Thioesterase"/>
    <property type="match status" value="1"/>
</dbReference>
<dbReference type="PANTHER" id="PTHR21660:SF1">
    <property type="entry name" value="ACYL-COENZYME A THIOESTERASE 13"/>
    <property type="match status" value="1"/>
</dbReference>
<dbReference type="EMBL" id="JACTNZ010000004">
    <property type="protein sequence ID" value="KAG5553429.1"/>
    <property type="molecule type" value="Genomic_DNA"/>
</dbReference>
<dbReference type="InterPro" id="IPR029069">
    <property type="entry name" value="HotDog_dom_sf"/>
</dbReference>
<sequence length="329" mass="36497">MEGEKDHPHKSKKWLEDMSKGLLRELDAISLGGIHIQHVEKGLIRCKFLIPKHLSDKDGNWHAGAIAVLVDNVSISTAFSASGHVGVSVNFDISYFSPAKFHEEVEIEGKVAGRKDKLTMVVTHPKAKGMNGKAFPMYESWQMLFGRDRATGEIAEDAAELDDVQAEPVETLNPNDLFDDYYTPSFANGDPAFVDISTSAGTPTSFANPPTPRTNVNSPAMNIVPERPKKKAKSYGKIGKVCMLVFGLICGWFLGCFVAGSWLDYVQFIGKERFEDVGEESEVCVRREVGMEWVPDWGLAIRVYDRDLGREKGSVMVVATERRRYSSCA</sequence>
<name>A0AAV6KM89_9ERIC</name>
<dbReference type="PANTHER" id="PTHR21660">
    <property type="entry name" value="THIOESTERASE SUPERFAMILY MEMBER-RELATED"/>
    <property type="match status" value="1"/>
</dbReference>
<keyword evidence="2" id="KW-0378">Hydrolase</keyword>
<accession>A0AAV6KM89</accession>
<dbReference type="Pfam" id="PF03061">
    <property type="entry name" value="4HBT"/>
    <property type="match status" value="1"/>
</dbReference>